<protein>
    <recommendedName>
        <fullName evidence="1">YqzN/YkzM domain-containing protein</fullName>
    </recommendedName>
</protein>
<evidence type="ECO:0000313" key="2">
    <source>
        <dbReference type="EMBL" id="OKA34378.1"/>
    </source>
</evidence>
<dbReference type="Proteomes" id="UP000186535">
    <property type="component" value="Unassembled WGS sequence"/>
</dbReference>
<gene>
    <name evidence="2" type="ORF">BJR07_22930</name>
</gene>
<comment type="caution">
    <text evidence="2">The sequence shown here is derived from an EMBL/GenBank/DDBJ whole genome shotgun (WGS) entry which is preliminary data.</text>
</comment>
<accession>A0A1Q4L799</accession>
<feature type="domain" description="YqzN/YkzM" evidence="1">
    <location>
        <begin position="17"/>
        <end position="64"/>
    </location>
</feature>
<dbReference type="EMBL" id="MPON01000010">
    <property type="protein sequence ID" value="OKA34378.1"/>
    <property type="molecule type" value="Genomic_DNA"/>
</dbReference>
<reference evidence="2 3" key="1">
    <citation type="submission" date="2016-11" db="EMBL/GenBank/DDBJ databases">
        <title>Identification of Bacillus cereus isolated from egg-white.</title>
        <authorList>
            <person name="Soni A."/>
            <person name="Oey I."/>
            <person name="Silcock P."/>
            <person name="Bremer P."/>
        </authorList>
    </citation>
    <scope>NUCLEOTIDE SEQUENCE [LARGE SCALE GENOMIC DNA]</scope>
    <source>
        <strain evidence="2 3">NZAS03</strain>
    </source>
</reference>
<dbReference type="RefSeq" id="WP_073518401.1">
    <property type="nucleotide sequence ID" value="NZ_MPOM01000003.1"/>
</dbReference>
<evidence type="ECO:0000259" key="1">
    <source>
        <dbReference type="Pfam" id="PF26160"/>
    </source>
</evidence>
<dbReference type="AlphaFoldDB" id="A0A1Q4L799"/>
<sequence>MANKEAKQQSTPAPVVQYPVNEIVEQAEQLFHVPKYIAGAALSEFDEVDVDTARNKIEDFLKKEVY</sequence>
<evidence type="ECO:0000313" key="3">
    <source>
        <dbReference type="Proteomes" id="UP000186535"/>
    </source>
</evidence>
<proteinExistence type="predicted"/>
<organism evidence="2 3">
    <name type="scientific">Bacillus cereus</name>
    <dbReference type="NCBI Taxonomy" id="1396"/>
    <lineage>
        <taxon>Bacteria</taxon>
        <taxon>Bacillati</taxon>
        <taxon>Bacillota</taxon>
        <taxon>Bacilli</taxon>
        <taxon>Bacillales</taxon>
        <taxon>Bacillaceae</taxon>
        <taxon>Bacillus</taxon>
        <taxon>Bacillus cereus group</taxon>
    </lineage>
</organism>
<dbReference type="InterPro" id="IPR058869">
    <property type="entry name" value="YqzN_YkzM"/>
</dbReference>
<dbReference type="Pfam" id="PF26160">
    <property type="entry name" value="YqzN_YkzM"/>
    <property type="match status" value="1"/>
</dbReference>
<name>A0A1Q4L799_BACCE</name>